<dbReference type="PANTHER" id="PTHR43811">
    <property type="entry name" value="FKBP-TYPE PEPTIDYL-PROLYL CIS-TRANS ISOMERASE FKPA"/>
    <property type="match status" value="1"/>
</dbReference>
<dbReference type="Pfam" id="PF01346">
    <property type="entry name" value="FKBP_N"/>
    <property type="match status" value="1"/>
</dbReference>
<protein>
    <recommendedName>
        <fullName evidence="2 5">peptidylprolyl isomerase</fullName>
        <ecNumber evidence="2 5">5.2.1.8</ecNumber>
    </recommendedName>
</protein>
<dbReference type="PANTHER" id="PTHR43811:SF19">
    <property type="entry name" value="39 KDA FK506-BINDING NUCLEAR PROTEIN"/>
    <property type="match status" value="1"/>
</dbReference>
<dbReference type="EC" id="5.2.1.8" evidence="2 5"/>
<dbReference type="Gene3D" id="1.10.287.460">
    <property type="entry name" value="Peptidyl-prolyl cis-trans isomerase, FKBP-type, N-terminal domain"/>
    <property type="match status" value="1"/>
</dbReference>
<evidence type="ECO:0000256" key="2">
    <source>
        <dbReference type="ARBA" id="ARBA00013194"/>
    </source>
</evidence>
<dbReference type="Proteomes" id="UP000664859">
    <property type="component" value="Unassembled WGS sequence"/>
</dbReference>
<keyword evidence="8" id="KW-1185">Reference proteome</keyword>
<dbReference type="InterPro" id="IPR001179">
    <property type="entry name" value="PPIase_FKBP_dom"/>
</dbReference>
<dbReference type="GO" id="GO:0006457">
    <property type="term" value="P:protein folding"/>
    <property type="evidence" value="ECO:0007669"/>
    <property type="project" value="InterPro"/>
</dbReference>
<comment type="catalytic activity">
    <reaction evidence="1 5">
        <text>[protein]-peptidylproline (omega=180) = [protein]-peptidylproline (omega=0)</text>
        <dbReference type="Rhea" id="RHEA:16237"/>
        <dbReference type="Rhea" id="RHEA-COMP:10747"/>
        <dbReference type="Rhea" id="RHEA-COMP:10748"/>
        <dbReference type="ChEBI" id="CHEBI:83833"/>
        <dbReference type="ChEBI" id="CHEBI:83834"/>
        <dbReference type="EC" id="5.2.1.8"/>
    </reaction>
</comment>
<dbReference type="Pfam" id="PF00254">
    <property type="entry name" value="FKBP_C"/>
    <property type="match status" value="1"/>
</dbReference>
<dbReference type="InterPro" id="IPR000774">
    <property type="entry name" value="PPIase_FKBP_N"/>
</dbReference>
<dbReference type="PROSITE" id="PS50059">
    <property type="entry name" value="FKBP_PPIASE"/>
    <property type="match status" value="1"/>
</dbReference>
<keyword evidence="4 5" id="KW-0413">Isomerase</keyword>
<dbReference type="Gene3D" id="3.10.50.40">
    <property type="match status" value="1"/>
</dbReference>
<dbReference type="InterPro" id="IPR046357">
    <property type="entry name" value="PPIase_dom_sf"/>
</dbReference>
<proteinExistence type="predicted"/>
<evidence type="ECO:0000259" key="6">
    <source>
        <dbReference type="PROSITE" id="PS50059"/>
    </source>
</evidence>
<dbReference type="AlphaFoldDB" id="A0A835ZCE7"/>
<dbReference type="InterPro" id="IPR036944">
    <property type="entry name" value="PPIase_FKBP_N_sf"/>
</dbReference>
<evidence type="ECO:0000256" key="5">
    <source>
        <dbReference type="PROSITE-ProRule" id="PRU00277"/>
    </source>
</evidence>
<evidence type="ECO:0000256" key="3">
    <source>
        <dbReference type="ARBA" id="ARBA00023110"/>
    </source>
</evidence>
<sequence length="204" mass="21801">MRTHMSLSKGDETFYALGVALAQQTAKFKDLLTPEERELVVQGMTDGWLDKPIKVDPEPLADQVNGMLEQRMSKAVEQMSAAGAQFLADAAKEDGATQTASGLVIKTIKEGDGPSPKATDKVEVNYHGTLPDNTVFDSSRDRGQPISFPLNGVIKGWTEGLQLMKVGGVAKLTIPPELAYGAQGTGPIPPHATLVFEVELLGIV</sequence>
<evidence type="ECO:0000313" key="8">
    <source>
        <dbReference type="Proteomes" id="UP000664859"/>
    </source>
</evidence>
<comment type="caution">
    <text evidence="7">The sequence shown here is derived from an EMBL/GenBank/DDBJ whole genome shotgun (WGS) entry which is preliminary data.</text>
</comment>
<dbReference type="SUPFAM" id="SSF54534">
    <property type="entry name" value="FKBP-like"/>
    <property type="match status" value="1"/>
</dbReference>
<gene>
    <name evidence="7" type="ORF">JKP88DRAFT_253259</name>
</gene>
<name>A0A835ZCE7_9STRA</name>
<dbReference type="OrthoDB" id="1902587at2759"/>
<evidence type="ECO:0000313" key="7">
    <source>
        <dbReference type="EMBL" id="KAG5188795.1"/>
    </source>
</evidence>
<organism evidence="7 8">
    <name type="scientific">Tribonema minus</name>
    <dbReference type="NCBI Taxonomy" id="303371"/>
    <lineage>
        <taxon>Eukaryota</taxon>
        <taxon>Sar</taxon>
        <taxon>Stramenopiles</taxon>
        <taxon>Ochrophyta</taxon>
        <taxon>PX clade</taxon>
        <taxon>Xanthophyceae</taxon>
        <taxon>Tribonematales</taxon>
        <taxon>Tribonemataceae</taxon>
        <taxon>Tribonema</taxon>
    </lineage>
</organism>
<accession>A0A835ZCE7</accession>
<feature type="domain" description="PPIase FKBP-type" evidence="6">
    <location>
        <begin position="119"/>
        <end position="204"/>
    </location>
</feature>
<dbReference type="GO" id="GO:0003755">
    <property type="term" value="F:peptidyl-prolyl cis-trans isomerase activity"/>
    <property type="evidence" value="ECO:0007669"/>
    <property type="project" value="UniProtKB-KW"/>
</dbReference>
<keyword evidence="3 5" id="KW-0697">Rotamase</keyword>
<evidence type="ECO:0000256" key="4">
    <source>
        <dbReference type="ARBA" id="ARBA00023235"/>
    </source>
</evidence>
<reference evidence="7" key="1">
    <citation type="submission" date="2021-02" db="EMBL/GenBank/DDBJ databases">
        <title>First Annotated Genome of the Yellow-green Alga Tribonema minus.</title>
        <authorList>
            <person name="Mahan K.M."/>
        </authorList>
    </citation>
    <scope>NUCLEOTIDE SEQUENCE</scope>
    <source>
        <strain evidence="7">UTEX B ZZ1240</strain>
    </source>
</reference>
<dbReference type="EMBL" id="JAFCMP010000063">
    <property type="protein sequence ID" value="KAG5188795.1"/>
    <property type="molecule type" value="Genomic_DNA"/>
</dbReference>
<evidence type="ECO:0000256" key="1">
    <source>
        <dbReference type="ARBA" id="ARBA00000971"/>
    </source>
</evidence>
<dbReference type="FunFam" id="3.10.50.40:FF:000006">
    <property type="entry name" value="Peptidyl-prolyl cis-trans isomerase"/>
    <property type="match status" value="1"/>
</dbReference>